<dbReference type="GO" id="GO:0043565">
    <property type="term" value="F:sequence-specific DNA binding"/>
    <property type="evidence" value="ECO:0007669"/>
    <property type="project" value="InterPro"/>
</dbReference>
<evidence type="ECO:0000313" key="6">
    <source>
        <dbReference type="Proteomes" id="UP000318380"/>
    </source>
</evidence>
<keyword evidence="6" id="KW-1185">Reference proteome</keyword>
<keyword evidence="2" id="KW-0238">DNA-binding</keyword>
<evidence type="ECO:0000256" key="1">
    <source>
        <dbReference type="ARBA" id="ARBA00023015"/>
    </source>
</evidence>
<comment type="caution">
    <text evidence="5">The sequence shown here is derived from an EMBL/GenBank/DDBJ whole genome shotgun (WGS) entry which is preliminary data.</text>
</comment>
<dbReference type="InterPro" id="IPR002818">
    <property type="entry name" value="DJ-1/PfpI"/>
</dbReference>
<dbReference type="SUPFAM" id="SSF52317">
    <property type="entry name" value="Class I glutamine amidotransferase-like"/>
    <property type="match status" value="1"/>
</dbReference>
<dbReference type="SMART" id="SM00342">
    <property type="entry name" value="HTH_ARAC"/>
    <property type="match status" value="1"/>
</dbReference>
<keyword evidence="3" id="KW-0804">Transcription</keyword>
<evidence type="ECO:0000259" key="4">
    <source>
        <dbReference type="PROSITE" id="PS01124"/>
    </source>
</evidence>
<name>A0A561BSJ8_9ACTN</name>
<dbReference type="PROSITE" id="PS01124">
    <property type="entry name" value="HTH_ARAC_FAMILY_2"/>
    <property type="match status" value="1"/>
</dbReference>
<evidence type="ECO:0000256" key="2">
    <source>
        <dbReference type="ARBA" id="ARBA00023125"/>
    </source>
</evidence>
<dbReference type="Gene3D" id="3.40.50.880">
    <property type="match status" value="1"/>
</dbReference>
<dbReference type="GO" id="GO:0003700">
    <property type="term" value="F:DNA-binding transcription factor activity"/>
    <property type="evidence" value="ECO:0007669"/>
    <property type="project" value="InterPro"/>
</dbReference>
<dbReference type="InterPro" id="IPR029062">
    <property type="entry name" value="Class_I_gatase-like"/>
</dbReference>
<reference evidence="5 6" key="1">
    <citation type="submission" date="2019-06" db="EMBL/GenBank/DDBJ databases">
        <title>Sequencing the genomes of 1000 actinobacteria strains.</title>
        <authorList>
            <person name="Klenk H.-P."/>
        </authorList>
    </citation>
    <scope>NUCLEOTIDE SEQUENCE [LARGE SCALE GENOMIC DNA]</scope>
    <source>
        <strain evidence="5 6">DSM 24683</strain>
    </source>
</reference>
<accession>A0A561BSJ8</accession>
<evidence type="ECO:0000313" key="5">
    <source>
        <dbReference type="EMBL" id="TWD81816.1"/>
    </source>
</evidence>
<dbReference type="PANTHER" id="PTHR43130">
    <property type="entry name" value="ARAC-FAMILY TRANSCRIPTIONAL REGULATOR"/>
    <property type="match status" value="1"/>
</dbReference>
<dbReference type="AlphaFoldDB" id="A0A561BSJ8"/>
<keyword evidence="1" id="KW-0805">Transcription regulation</keyword>
<dbReference type="OrthoDB" id="3992151at2"/>
<dbReference type="Proteomes" id="UP000318380">
    <property type="component" value="Unassembled WGS sequence"/>
</dbReference>
<dbReference type="Pfam" id="PF12833">
    <property type="entry name" value="HTH_18"/>
    <property type="match status" value="1"/>
</dbReference>
<dbReference type="RefSeq" id="WP_145806973.1">
    <property type="nucleotide sequence ID" value="NZ_VIVK01000001.1"/>
</dbReference>
<dbReference type="CDD" id="cd03137">
    <property type="entry name" value="GATase1_AraC_1"/>
    <property type="match status" value="1"/>
</dbReference>
<dbReference type="InterPro" id="IPR018060">
    <property type="entry name" value="HTH_AraC"/>
</dbReference>
<dbReference type="InterPro" id="IPR052158">
    <property type="entry name" value="INH-QAR"/>
</dbReference>
<dbReference type="Pfam" id="PF01965">
    <property type="entry name" value="DJ-1_PfpI"/>
    <property type="match status" value="1"/>
</dbReference>
<dbReference type="PANTHER" id="PTHR43130:SF3">
    <property type="entry name" value="HTH-TYPE TRANSCRIPTIONAL REGULATOR RV1931C"/>
    <property type="match status" value="1"/>
</dbReference>
<proteinExistence type="predicted"/>
<dbReference type="InterPro" id="IPR018062">
    <property type="entry name" value="HTH_AraC-typ_CS"/>
</dbReference>
<evidence type="ECO:0000256" key="3">
    <source>
        <dbReference type="ARBA" id="ARBA00023163"/>
    </source>
</evidence>
<dbReference type="EMBL" id="VIVK01000001">
    <property type="protein sequence ID" value="TWD81816.1"/>
    <property type="molecule type" value="Genomic_DNA"/>
</dbReference>
<gene>
    <name evidence="5" type="ORF">FB561_2939</name>
</gene>
<organism evidence="5 6">
    <name type="scientific">Kribbella amoyensis</name>
    <dbReference type="NCBI Taxonomy" id="996641"/>
    <lineage>
        <taxon>Bacteria</taxon>
        <taxon>Bacillati</taxon>
        <taxon>Actinomycetota</taxon>
        <taxon>Actinomycetes</taxon>
        <taxon>Propionibacteriales</taxon>
        <taxon>Kribbellaceae</taxon>
        <taxon>Kribbella</taxon>
    </lineage>
</organism>
<protein>
    <submittedName>
        <fullName evidence="5">AraC family transcriptional activator FtrA</fullName>
    </submittedName>
</protein>
<dbReference type="Gene3D" id="1.10.10.60">
    <property type="entry name" value="Homeodomain-like"/>
    <property type="match status" value="1"/>
</dbReference>
<dbReference type="PROSITE" id="PS00041">
    <property type="entry name" value="HTH_ARAC_FAMILY_1"/>
    <property type="match status" value="1"/>
</dbReference>
<dbReference type="InterPro" id="IPR009057">
    <property type="entry name" value="Homeodomain-like_sf"/>
</dbReference>
<sequence>MTRSTVSVLAYDGMTAFEAGIVIEVFGLTWPDIDQPWYELKVCTETPEPVRVIGGATLSTPHGLDDFAAADTVVVPSVRDPQAEISPELVAALRSAHARGARMVSICSGAFALAAAGILDGRRATTHWRYAEQLRDRYPAIDVDPEPLYVDDGGVFTSAGCAAGLDLSLHLVRQDLGAAVANAVARRLVIQPYRTGGQAQYIEAPMPPKPDDAPVARSIAWALDHLAEPIGVPDLAEVAGLSPRTYLRHFVRATGATPAKWLIAQRIQAALAMLETGDAPVEEIALAAGFATPVTFRHHFGKALRTSPSAYRRTFRARLAG</sequence>
<feature type="domain" description="HTH araC/xylS-type" evidence="4">
    <location>
        <begin position="216"/>
        <end position="314"/>
    </location>
</feature>
<dbReference type="SUPFAM" id="SSF46689">
    <property type="entry name" value="Homeodomain-like"/>
    <property type="match status" value="2"/>
</dbReference>